<proteinExistence type="inferred from homology"/>
<dbReference type="SUPFAM" id="SSF51569">
    <property type="entry name" value="Aldolase"/>
    <property type="match status" value="1"/>
</dbReference>
<dbReference type="Pfam" id="PF00701">
    <property type="entry name" value="DHDPS"/>
    <property type="match status" value="1"/>
</dbReference>
<evidence type="ECO:0000256" key="3">
    <source>
        <dbReference type="PIRNR" id="PIRNR001365"/>
    </source>
</evidence>
<protein>
    <submittedName>
        <fullName evidence="5">Dihydrodipicolinate synthase family protein</fullName>
    </submittedName>
</protein>
<dbReference type="SMART" id="SM01130">
    <property type="entry name" value="DHDPS"/>
    <property type="match status" value="1"/>
</dbReference>
<evidence type="ECO:0000313" key="6">
    <source>
        <dbReference type="Proteomes" id="UP000550729"/>
    </source>
</evidence>
<gene>
    <name evidence="5" type="ORF">HH308_20820</name>
</gene>
<dbReference type="InterPro" id="IPR013785">
    <property type="entry name" value="Aldolase_TIM"/>
</dbReference>
<comment type="similarity">
    <text evidence="1 3">Belongs to the DapA family.</text>
</comment>
<reference evidence="5 6" key="1">
    <citation type="submission" date="2020-04" db="EMBL/GenBank/DDBJ databases">
        <title>Gordonia sp. nov. TBRC 11910.</title>
        <authorList>
            <person name="Suriyachadkun C."/>
        </authorList>
    </citation>
    <scope>NUCLEOTIDE SEQUENCE [LARGE SCALE GENOMIC DNA]</scope>
    <source>
        <strain evidence="5 6">TBRC 11910</strain>
    </source>
</reference>
<keyword evidence="6" id="KW-1185">Reference proteome</keyword>
<dbReference type="EMBL" id="JABBNB010000025">
    <property type="protein sequence ID" value="NMO03662.1"/>
    <property type="molecule type" value="Genomic_DNA"/>
</dbReference>
<evidence type="ECO:0000313" key="5">
    <source>
        <dbReference type="EMBL" id="NMO03662.1"/>
    </source>
</evidence>
<dbReference type="Proteomes" id="UP000550729">
    <property type="component" value="Unassembled WGS sequence"/>
</dbReference>
<dbReference type="InterPro" id="IPR002220">
    <property type="entry name" value="DapA-like"/>
</dbReference>
<evidence type="ECO:0000256" key="1">
    <source>
        <dbReference type="ARBA" id="ARBA00007592"/>
    </source>
</evidence>
<accession>A0A848KZL9</accession>
<keyword evidence="2 3" id="KW-0456">Lyase</keyword>
<dbReference type="GO" id="GO:0008840">
    <property type="term" value="F:4-hydroxy-tetrahydrodipicolinate synthase activity"/>
    <property type="evidence" value="ECO:0007669"/>
    <property type="project" value="TreeGrafter"/>
</dbReference>
<comment type="caution">
    <text evidence="5">The sequence shown here is derived from an EMBL/GenBank/DDBJ whole genome shotgun (WGS) entry which is preliminary data.</text>
</comment>
<dbReference type="PIRSF" id="PIRSF001365">
    <property type="entry name" value="DHDPS"/>
    <property type="match status" value="1"/>
</dbReference>
<dbReference type="AlphaFoldDB" id="A0A848KZL9"/>
<dbReference type="PANTHER" id="PTHR12128:SF66">
    <property type="entry name" value="4-HYDROXY-2-OXOGLUTARATE ALDOLASE, MITOCHONDRIAL"/>
    <property type="match status" value="1"/>
</dbReference>
<evidence type="ECO:0000256" key="2">
    <source>
        <dbReference type="ARBA" id="ARBA00023239"/>
    </source>
</evidence>
<feature type="binding site" evidence="4">
    <location>
        <position position="60"/>
    </location>
    <ligand>
        <name>pyruvate</name>
        <dbReference type="ChEBI" id="CHEBI:15361"/>
    </ligand>
</feature>
<evidence type="ECO:0000256" key="4">
    <source>
        <dbReference type="PIRSR" id="PIRSR001365-2"/>
    </source>
</evidence>
<dbReference type="PANTHER" id="PTHR12128">
    <property type="entry name" value="DIHYDRODIPICOLINATE SYNTHASE"/>
    <property type="match status" value="1"/>
</dbReference>
<organism evidence="5 6">
    <name type="scientific">Gordonia asplenii</name>
    <dbReference type="NCBI Taxonomy" id="2725283"/>
    <lineage>
        <taxon>Bacteria</taxon>
        <taxon>Bacillati</taxon>
        <taxon>Actinomycetota</taxon>
        <taxon>Actinomycetes</taxon>
        <taxon>Mycobacteriales</taxon>
        <taxon>Gordoniaceae</taxon>
        <taxon>Gordonia</taxon>
    </lineage>
</organism>
<sequence>MPESHSTGLDPRDVALQHGCYAMGITPFTRGGTLDESALRAQIRWLASEQVGFWPASPATGEGVLMTDAEIFRTWEIAAEEIDGRLPVVAANREFPTADRNIAFAREAKALGLNAIQLYPPTLGHSFVPTVAMHDRFYDEVLSSVDIPVVLSCNSSTGFDVPSDVIDRLVSTYPHVIGVFKHHPDQSNVADFVARIASRTTVLTMAPKLMFAHADGARGELDNLQNIAPRTCRRLYDALEAHDIVGVNESYRRIVTLASAIAHIGSDRALPRVVVYKAISRILGGPGGYPRAPYGDVTVADVSALRRMLDDVGLVDAEGLAAQVI</sequence>
<dbReference type="CDD" id="cd00408">
    <property type="entry name" value="DHDPS-like"/>
    <property type="match status" value="1"/>
</dbReference>
<dbReference type="Gene3D" id="3.20.20.70">
    <property type="entry name" value="Aldolase class I"/>
    <property type="match status" value="1"/>
</dbReference>
<dbReference type="RefSeq" id="WP_170196162.1">
    <property type="nucleotide sequence ID" value="NZ_JABBNB010000025.1"/>
</dbReference>
<name>A0A848KZL9_9ACTN</name>